<dbReference type="Pfam" id="PF05699">
    <property type="entry name" value="Dimer_Tnp_hAT"/>
    <property type="match status" value="1"/>
</dbReference>
<keyword evidence="3" id="KW-1185">Reference proteome</keyword>
<reference evidence="2 3" key="1">
    <citation type="submission" date="2023-02" db="EMBL/GenBank/DDBJ databases">
        <title>LHISI_Scaffold_Assembly.</title>
        <authorList>
            <person name="Stuart O.P."/>
            <person name="Cleave R."/>
            <person name="Magrath M.J.L."/>
            <person name="Mikheyev A.S."/>
        </authorList>
    </citation>
    <scope>NUCLEOTIDE SEQUENCE [LARGE SCALE GENOMIC DNA]</scope>
    <source>
        <strain evidence="2">Daus_M_001</strain>
        <tissue evidence="2">Leg muscle</tissue>
    </source>
</reference>
<name>A0ABQ9IAG0_9NEOP</name>
<evidence type="ECO:0000313" key="2">
    <source>
        <dbReference type="EMBL" id="KAJ8893658.1"/>
    </source>
</evidence>
<dbReference type="Proteomes" id="UP001159363">
    <property type="component" value="Chromosome 2"/>
</dbReference>
<accession>A0ABQ9IAG0</accession>
<evidence type="ECO:0000259" key="1">
    <source>
        <dbReference type="Pfam" id="PF05699"/>
    </source>
</evidence>
<dbReference type="InterPro" id="IPR052717">
    <property type="entry name" value="Vacuolar_transposase_reg"/>
</dbReference>
<dbReference type="InterPro" id="IPR008906">
    <property type="entry name" value="HATC_C_dom"/>
</dbReference>
<dbReference type="PANTHER" id="PTHR46169">
    <property type="entry name" value="DNA REPLICATION-RELATED ELEMENT FACTOR, ISOFORM A"/>
    <property type="match status" value="1"/>
</dbReference>
<proteinExistence type="predicted"/>
<gene>
    <name evidence="2" type="ORF">PR048_006258</name>
</gene>
<protein>
    <recommendedName>
        <fullName evidence="1">HAT C-terminal dimerisation domain-containing protein</fullName>
    </recommendedName>
</protein>
<dbReference type="PANTHER" id="PTHR46169:SF29">
    <property type="entry name" value="DNA REPLICATION-RELATED ELEMENT FACTOR, ISOFORM A"/>
    <property type="match status" value="1"/>
</dbReference>
<organism evidence="2 3">
    <name type="scientific">Dryococelus australis</name>
    <dbReference type="NCBI Taxonomy" id="614101"/>
    <lineage>
        <taxon>Eukaryota</taxon>
        <taxon>Metazoa</taxon>
        <taxon>Ecdysozoa</taxon>
        <taxon>Arthropoda</taxon>
        <taxon>Hexapoda</taxon>
        <taxon>Insecta</taxon>
        <taxon>Pterygota</taxon>
        <taxon>Neoptera</taxon>
        <taxon>Polyneoptera</taxon>
        <taxon>Phasmatodea</taxon>
        <taxon>Verophasmatodea</taxon>
        <taxon>Anareolatae</taxon>
        <taxon>Phasmatidae</taxon>
        <taxon>Eurycanthinae</taxon>
        <taxon>Dryococelus</taxon>
    </lineage>
</organism>
<feature type="domain" description="HAT C-terminal dimerisation" evidence="1">
    <location>
        <begin position="104"/>
        <end position="161"/>
    </location>
</feature>
<evidence type="ECO:0000313" key="3">
    <source>
        <dbReference type="Proteomes" id="UP001159363"/>
    </source>
</evidence>
<dbReference type="InterPro" id="IPR012337">
    <property type="entry name" value="RNaseH-like_sf"/>
</dbReference>
<dbReference type="EMBL" id="JARBHB010000002">
    <property type="protein sequence ID" value="KAJ8893658.1"/>
    <property type="molecule type" value="Genomic_DNA"/>
</dbReference>
<comment type="caution">
    <text evidence="2">The sequence shown here is derived from an EMBL/GenBank/DDBJ whole genome shotgun (WGS) entry which is preliminary data.</text>
</comment>
<dbReference type="SUPFAM" id="SSF53098">
    <property type="entry name" value="Ribonuclease H-like"/>
    <property type="match status" value="1"/>
</dbReference>
<sequence length="295" mass="32647">MFSNPGRVFAQNLCKALKSRFPLAERGRLYLMASAVGPRFKMGALPDDSKKEIVPGTLNEDTNTSEPKTTSISVWSWLESIPIQGIVPTTEDTGTENVNKQFVSLPRIARSESPLQWWRHNSSQFPVLSEVAKCFLAIPSTQVSSERVFSTGGNIVSSRREVLLPIHGRRQPGGSHRSVFGGYPCHTDALPTGCEAVPTLNRPATRRVMCTGTVLTNTVLSVPLHDFSAPESEVGWPVSYLGARDQSTYHRVVFLSYVSVCREVYKFVHWKGRPLQVMGSLISIPFGLSAKCRRI</sequence>